<dbReference type="RefSeq" id="WP_074645015.1">
    <property type="nucleotide sequence ID" value="NZ_FOFU01000010.1"/>
</dbReference>
<dbReference type="EMBL" id="FOFU01000010">
    <property type="protein sequence ID" value="SEQ76462.1"/>
    <property type="molecule type" value="Genomic_DNA"/>
</dbReference>
<evidence type="ECO:0000313" key="1">
    <source>
        <dbReference type="EMBL" id="SEQ76462.1"/>
    </source>
</evidence>
<gene>
    <name evidence="1" type="ORF">SAMN04487977_11056</name>
</gene>
<organism evidence="1 2">
    <name type="scientific">Treponema bryantii</name>
    <dbReference type="NCBI Taxonomy" id="163"/>
    <lineage>
        <taxon>Bacteria</taxon>
        <taxon>Pseudomonadati</taxon>
        <taxon>Spirochaetota</taxon>
        <taxon>Spirochaetia</taxon>
        <taxon>Spirochaetales</taxon>
        <taxon>Treponemataceae</taxon>
        <taxon>Treponema</taxon>
    </lineage>
</organism>
<protein>
    <recommendedName>
        <fullName evidence="3">DUF1579 domain-containing protein</fullName>
    </recommendedName>
</protein>
<dbReference type="AlphaFoldDB" id="A0A1H9IPP2"/>
<proteinExistence type="predicted"/>
<reference evidence="1 2" key="1">
    <citation type="submission" date="2016-10" db="EMBL/GenBank/DDBJ databases">
        <authorList>
            <person name="de Groot N.N."/>
        </authorList>
    </citation>
    <scope>NUCLEOTIDE SEQUENCE [LARGE SCALE GENOMIC DNA]</scope>
    <source>
        <strain evidence="1 2">B25</strain>
    </source>
</reference>
<dbReference type="Proteomes" id="UP000182360">
    <property type="component" value="Unassembled WGS sequence"/>
</dbReference>
<accession>A0A1H9IPP2</accession>
<sequence>MDTFSKALLSEKTDKIPDEYDWFAPLLGDWNCDYDDNYDGQKRHVKGEWIFRRVLEGAGIQDIFIFPSRATKEKSPQPDGEYGSSFRMFNKFEKCYDVCYTCDHCMKRLRFTKEGDRLIGKVLDEENTYWIFSEITENSFHWENVMIKDDGTKIYDCQIVGKRINY</sequence>
<dbReference type="OrthoDB" id="9814791at2"/>
<name>A0A1H9IPP2_9SPIR</name>
<evidence type="ECO:0008006" key="3">
    <source>
        <dbReference type="Google" id="ProtNLM"/>
    </source>
</evidence>
<keyword evidence="2" id="KW-1185">Reference proteome</keyword>
<evidence type="ECO:0000313" key="2">
    <source>
        <dbReference type="Proteomes" id="UP000182360"/>
    </source>
</evidence>